<feature type="compositionally biased region" description="Polar residues" evidence="1">
    <location>
        <begin position="376"/>
        <end position="393"/>
    </location>
</feature>
<keyword evidence="3" id="KW-1185">Reference proteome</keyword>
<feature type="compositionally biased region" description="Low complexity" evidence="1">
    <location>
        <begin position="236"/>
        <end position="246"/>
    </location>
</feature>
<evidence type="ECO:0000313" key="2">
    <source>
        <dbReference type="EMBL" id="KAF9579195.1"/>
    </source>
</evidence>
<feature type="region of interest" description="Disordered" evidence="1">
    <location>
        <begin position="433"/>
        <end position="472"/>
    </location>
</feature>
<dbReference type="EMBL" id="JAABOA010002957">
    <property type="protein sequence ID" value="KAF9579195.1"/>
    <property type="molecule type" value="Genomic_DNA"/>
</dbReference>
<gene>
    <name evidence="2" type="ORF">BGW38_004639</name>
</gene>
<evidence type="ECO:0000313" key="3">
    <source>
        <dbReference type="Proteomes" id="UP000780801"/>
    </source>
</evidence>
<feature type="compositionally biased region" description="Polar residues" evidence="1">
    <location>
        <begin position="185"/>
        <end position="225"/>
    </location>
</feature>
<dbReference type="Proteomes" id="UP000780801">
    <property type="component" value="Unassembled WGS sequence"/>
</dbReference>
<feature type="region of interest" description="Disordered" evidence="1">
    <location>
        <begin position="168"/>
        <end position="264"/>
    </location>
</feature>
<dbReference type="AlphaFoldDB" id="A0A9P6FP18"/>
<evidence type="ECO:0000256" key="1">
    <source>
        <dbReference type="SAM" id="MobiDB-lite"/>
    </source>
</evidence>
<sequence length="472" mass="49159">GKTLENTLDLELDAELVALFDLDPGYIGVTTAFGGFKVEDKAQRDTKETTSNSATDAPWVQRVWSLNKYDSRIQSSVPPHDPKVDRAKADLRLEAMVLRYVKWLHILVQCRQMLHPRAGVTTSDSILAIKTAAVGSSANFAKSATFTPPTPTMESPLISLTKDSIVAPTPIQLQRRPSDLVGSMKSLSTSPGGSVTSTNPTSQKALATTAITGSNSTTLTRDTSISPLEEGDDSSSDSLSPKVLVSGGAPARTTSPSPRLSVYNATSQPAVGTGTVTAVSATGVGGTTGGGNRKLSATAALEAAVNSIESQQHQHQHPGHLNLFNPAHASALLATHLVDPLSAGVQGAIKGGATIIKTMIDPLAATNMLFRSTSPPIANSGSLENQSSPSTRGFYQPPSHVGVQPNGPSVVSSTAPSMASLTGLQHNGALYGQESETSDRVTAVSMQRSTSTTSEGSIRSDTTASDMMTGLW</sequence>
<feature type="compositionally biased region" description="Polar residues" evidence="1">
    <location>
        <begin position="252"/>
        <end position="264"/>
    </location>
</feature>
<feature type="compositionally biased region" description="Polar residues" evidence="1">
    <location>
        <begin position="406"/>
        <end position="415"/>
    </location>
</feature>
<accession>A0A9P6FP18</accession>
<protein>
    <submittedName>
        <fullName evidence="2">Uncharacterized protein</fullName>
    </submittedName>
</protein>
<comment type="caution">
    <text evidence="2">The sequence shown here is derived from an EMBL/GenBank/DDBJ whole genome shotgun (WGS) entry which is preliminary data.</text>
</comment>
<proteinExistence type="predicted"/>
<name>A0A9P6FP18_9FUNG</name>
<reference evidence="2" key="1">
    <citation type="journal article" date="2020" name="Fungal Divers.">
        <title>Resolving the Mortierellaceae phylogeny through synthesis of multi-gene phylogenetics and phylogenomics.</title>
        <authorList>
            <person name="Vandepol N."/>
            <person name="Liber J."/>
            <person name="Desiro A."/>
            <person name="Na H."/>
            <person name="Kennedy M."/>
            <person name="Barry K."/>
            <person name="Grigoriev I.V."/>
            <person name="Miller A.N."/>
            <person name="O'Donnell K."/>
            <person name="Stajich J.E."/>
            <person name="Bonito G."/>
        </authorList>
    </citation>
    <scope>NUCLEOTIDE SEQUENCE</scope>
    <source>
        <strain evidence="2">KOD1015</strain>
    </source>
</reference>
<feature type="compositionally biased region" description="Polar residues" evidence="1">
    <location>
        <begin position="444"/>
        <end position="466"/>
    </location>
</feature>
<organism evidence="2 3">
    <name type="scientific">Lunasporangiospora selenospora</name>
    <dbReference type="NCBI Taxonomy" id="979761"/>
    <lineage>
        <taxon>Eukaryota</taxon>
        <taxon>Fungi</taxon>
        <taxon>Fungi incertae sedis</taxon>
        <taxon>Mucoromycota</taxon>
        <taxon>Mortierellomycotina</taxon>
        <taxon>Mortierellomycetes</taxon>
        <taxon>Mortierellales</taxon>
        <taxon>Mortierellaceae</taxon>
        <taxon>Lunasporangiospora</taxon>
    </lineage>
</organism>
<feature type="non-terminal residue" evidence="2">
    <location>
        <position position="1"/>
    </location>
</feature>
<feature type="region of interest" description="Disordered" evidence="1">
    <location>
        <begin position="376"/>
        <end position="415"/>
    </location>
</feature>